<evidence type="ECO:0008006" key="4">
    <source>
        <dbReference type="Google" id="ProtNLM"/>
    </source>
</evidence>
<dbReference type="Proteomes" id="UP000696931">
    <property type="component" value="Unassembled WGS sequence"/>
</dbReference>
<evidence type="ECO:0000313" key="2">
    <source>
        <dbReference type="EMBL" id="MBI5169214.1"/>
    </source>
</evidence>
<gene>
    <name evidence="2" type="ORF">HZA61_06975</name>
</gene>
<name>A0A933WAE0_UNCEI</name>
<feature type="transmembrane region" description="Helical" evidence="1">
    <location>
        <begin position="57"/>
        <end position="79"/>
    </location>
</feature>
<sequence length="232" mass="25380">MPVAACREMFEHARTCAECEERLRSTFGSHERGRAEYAGAVGAARARSRSLDGRLLFAPRIVLVAAAFLAVFGGAWLAARLERPVGRVEAPPPTVLPAIHLEDLATTRAGVGADSVVLHGLQAYERGELARAADLLAAPSADEEFDILRRVYLASAQLRLDQPDSALVTLRSVRFATLPEPWRSENEWTRYVACLRTGEVARADSLLGELSLRVGPVGERAKRRLRQARSMP</sequence>
<protein>
    <recommendedName>
        <fullName evidence="4">Tetratricopeptide repeat protein</fullName>
    </recommendedName>
</protein>
<comment type="caution">
    <text evidence="2">The sequence shown here is derived from an EMBL/GenBank/DDBJ whole genome shotgun (WGS) entry which is preliminary data.</text>
</comment>
<keyword evidence="1" id="KW-1133">Transmembrane helix</keyword>
<dbReference type="AlphaFoldDB" id="A0A933WAE0"/>
<dbReference type="EMBL" id="JACRIW010000047">
    <property type="protein sequence ID" value="MBI5169214.1"/>
    <property type="molecule type" value="Genomic_DNA"/>
</dbReference>
<keyword evidence="1" id="KW-0812">Transmembrane</keyword>
<evidence type="ECO:0000313" key="3">
    <source>
        <dbReference type="Proteomes" id="UP000696931"/>
    </source>
</evidence>
<reference evidence="2" key="1">
    <citation type="submission" date="2020-07" db="EMBL/GenBank/DDBJ databases">
        <title>Huge and variable diversity of episymbiotic CPR bacteria and DPANN archaea in groundwater ecosystems.</title>
        <authorList>
            <person name="He C.Y."/>
            <person name="Keren R."/>
            <person name="Whittaker M."/>
            <person name="Farag I.F."/>
            <person name="Doudna J."/>
            <person name="Cate J.H.D."/>
            <person name="Banfield J.F."/>
        </authorList>
    </citation>
    <scope>NUCLEOTIDE SEQUENCE</scope>
    <source>
        <strain evidence="2">NC_groundwater_1813_Pr3_B-0.1um_71_17</strain>
    </source>
</reference>
<evidence type="ECO:0000256" key="1">
    <source>
        <dbReference type="SAM" id="Phobius"/>
    </source>
</evidence>
<accession>A0A933WAE0</accession>
<keyword evidence="1" id="KW-0472">Membrane</keyword>
<proteinExistence type="predicted"/>
<organism evidence="2 3">
    <name type="scientific">Eiseniibacteriota bacterium</name>
    <dbReference type="NCBI Taxonomy" id="2212470"/>
    <lineage>
        <taxon>Bacteria</taxon>
        <taxon>Candidatus Eiseniibacteriota</taxon>
    </lineage>
</organism>